<organism evidence="1 2">
    <name type="scientific">Nocardia nova</name>
    <dbReference type="NCBI Taxonomy" id="37330"/>
    <lineage>
        <taxon>Bacteria</taxon>
        <taxon>Bacillati</taxon>
        <taxon>Actinomycetota</taxon>
        <taxon>Actinomycetes</taxon>
        <taxon>Mycobacteriales</taxon>
        <taxon>Nocardiaceae</taxon>
        <taxon>Nocardia</taxon>
    </lineage>
</organism>
<dbReference type="EMBL" id="PSZC01000010">
    <property type="protein sequence ID" value="PPJ37254.1"/>
    <property type="molecule type" value="Genomic_DNA"/>
</dbReference>
<dbReference type="AlphaFoldDB" id="A0A2S6APW4"/>
<name>A0A2S6APW4_9NOCA</name>
<gene>
    <name evidence="1" type="ORF">C5E45_16540</name>
</gene>
<accession>A0A2S6APW4</accession>
<protein>
    <submittedName>
        <fullName evidence="1">Uncharacterized protein</fullName>
    </submittedName>
</protein>
<dbReference type="Proteomes" id="UP000239874">
    <property type="component" value="Unassembled WGS sequence"/>
</dbReference>
<evidence type="ECO:0000313" key="1">
    <source>
        <dbReference type="EMBL" id="PPJ37254.1"/>
    </source>
</evidence>
<comment type="caution">
    <text evidence="1">The sequence shown here is derived from an EMBL/GenBank/DDBJ whole genome shotgun (WGS) entry which is preliminary data.</text>
</comment>
<proteinExistence type="predicted"/>
<reference evidence="1 2" key="1">
    <citation type="submission" date="2018-02" db="EMBL/GenBank/DDBJ databases">
        <title>8 Nocardia nova and 1 Nocardia cyriacigeorgica strain used for evolution to TMP-SMX.</title>
        <authorList>
            <person name="Mehta H."/>
            <person name="Weng J."/>
            <person name="Shamoo Y."/>
        </authorList>
    </citation>
    <scope>NUCLEOTIDE SEQUENCE [LARGE SCALE GENOMIC DNA]</scope>
    <source>
        <strain evidence="1 2">MDA3139</strain>
    </source>
</reference>
<evidence type="ECO:0000313" key="2">
    <source>
        <dbReference type="Proteomes" id="UP000239874"/>
    </source>
</evidence>
<sequence length="299" mass="32620">MTTHPPTDPLADLHARLDAAHAMPGGPARERAITEAALAAVVTEIGRRAPSVHYVEFDWAPYGGLDAHAFLDSRGNEIEVPGLAGDLAQWTTDLRSPDMAAMIPISPRGPFLLDLEAPQPVPAPAGHSSPVPADSIAVAESESTGTVRGAHCPVQLGDEVIDVDAPDLRAVVTTLRCRHGILHECEVECARRGRVWVLPWELLPADGASERWHEQMRTLYALQRAHTSDLVRQDSHALADRAEVLSRTLAAMAVTLRLRQLPDSDSVRAEFAARDIDEALQRLSELHTELARLDEFRLD</sequence>
<dbReference type="OrthoDB" id="4542894at2"/>
<dbReference type="RefSeq" id="WP_104376328.1">
    <property type="nucleotide sequence ID" value="NZ_PSZC01000010.1"/>
</dbReference>